<evidence type="ECO:0008006" key="3">
    <source>
        <dbReference type="Google" id="ProtNLM"/>
    </source>
</evidence>
<dbReference type="eggNOG" id="KOG1550">
    <property type="taxonomic scope" value="Eukaryota"/>
</dbReference>
<dbReference type="InterPro" id="IPR006597">
    <property type="entry name" value="Sel1-like"/>
</dbReference>
<accession>A2EXB8</accession>
<dbReference type="EMBL" id="DS113527">
    <property type="protein sequence ID" value="EAY02717.1"/>
    <property type="molecule type" value="Genomic_DNA"/>
</dbReference>
<reference evidence="1" key="2">
    <citation type="journal article" date="2007" name="Science">
        <title>Draft genome sequence of the sexually transmitted pathogen Trichomonas vaginalis.</title>
        <authorList>
            <person name="Carlton J.M."/>
            <person name="Hirt R.P."/>
            <person name="Silva J.C."/>
            <person name="Delcher A.L."/>
            <person name="Schatz M."/>
            <person name="Zhao Q."/>
            <person name="Wortman J.R."/>
            <person name="Bidwell S.L."/>
            <person name="Alsmark U.C.M."/>
            <person name="Besteiro S."/>
            <person name="Sicheritz-Ponten T."/>
            <person name="Noel C.J."/>
            <person name="Dacks J.B."/>
            <person name="Foster P.G."/>
            <person name="Simillion C."/>
            <person name="Van de Peer Y."/>
            <person name="Miranda-Saavedra D."/>
            <person name="Barton G.J."/>
            <person name="Westrop G.D."/>
            <person name="Mueller S."/>
            <person name="Dessi D."/>
            <person name="Fiori P.L."/>
            <person name="Ren Q."/>
            <person name="Paulsen I."/>
            <person name="Zhang H."/>
            <person name="Bastida-Corcuera F.D."/>
            <person name="Simoes-Barbosa A."/>
            <person name="Brown M.T."/>
            <person name="Hayes R.D."/>
            <person name="Mukherjee M."/>
            <person name="Okumura C.Y."/>
            <person name="Schneider R."/>
            <person name="Smith A.J."/>
            <person name="Vanacova S."/>
            <person name="Villalvazo M."/>
            <person name="Haas B.J."/>
            <person name="Pertea M."/>
            <person name="Feldblyum T.V."/>
            <person name="Utterback T.R."/>
            <person name="Shu C.L."/>
            <person name="Osoegawa K."/>
            <person name="de Jong P.J."/>
            <person name="Hrdy I."/>
            <person name="Horvathova L."/>
            <person name="Zubacova Z."/>
            <person name="Dolezal P."/>
            <person name="Malik S.B."/>
            <person name="Logsdon J.M. Jr."/>
            <person name="Henze K."/>
            <person name="Gupta A."/>
            <person name="Wang C.C."/>
            <person name="Dunne R.L."/>
            <person name="Upcroft J.A."/>
            <person name="Upcroft P."/>
            <person name="White O."/>
            <person name="Salzberg S.L."/>
            <person name="Tang P."/>
            <person name="Chiu C.-H."/>
            <person name="Lee Y.-S."/>
            <person name="Embley T.M."/>
            <person name="Coombs G.H."/>
            <person name="Mottram J.C."/>
            <person name="Tachezy J."/>
            <person name="Fraser-Liggett C.M."/>
            <person name="Johnson P.J."/>
        </authorList>
    </citation>
    <scope>NUCLEOTIDE SEQUENCE [LARGE SCALE GENOMIC DNA]</scope>
    <source>
        <strain evidence="1">G3</strain>
    </source>
</reference>
<dbReference type="KEGG" id="tva:4760557"/>
<dbReference type="STRING" id="5722.A2EXB8"/>
<name>A2EXB8_TRIV3</name>
<dbReference type="SMR" id="A2EXB8"/>
<dbReference type="SUPFAM" id="SSF81901">
    <property type="entry name" value="HCP-like"/>
    <property type="match status" value="2"/>
</dbReference>
<dbReference type="SMART" id="SM00671">
    <property type="entry name" value="SEL1"/>
    <property type="match status" value="12"/>
</dbReference>
<dbReference type="RefSeq" id="XP_001314940.1">
    <property type="nucleotide sequence ID" value="XM_001314905.1"/>
</dbReference>
<dbReference type="InParanoid" id="A2EXB8"/>
<protein>
    <recommendedName>
        <fullName evidence="3">TPR repeat protein</fullName>
    </recommendedName>
</protein>
<evidence type="ECO:0000313" key="1">
    <source>
        <dbReference type="EMBL" id="EAY02717.1"/>
    </source>
</evidence>
<evidence type="ECO:0000313" key="2">
    <source>
        <dbReference type="Proteomes" id="UP000001542"/>
    </source>
</evidence>
<organism evidence="1 2">
    <name type="scientific">Trichomonas vaginalis (strain ATCC PRA-98 / G3)</name>
    <dbReference type="NCBI Taxonomy" id="412133"/>
    <lineage>
        <taxon>Eukaryota</taxon>
        <taxon>Metamonada</taxon>
        <taxon>Parabasalia</taxon>
        <taxon>Trichomonadida</taxon>
        <taxon>Trichomonadidae</taxon>
        <taxon>Trichomonas</taxon>
    </lineage>
</organism>
<reference evidence="1" key="1">
    <citation type="submission" date="2006-10" db="EMBL/GenBank/DDBJ databases">
        <authorList>
            <person name="Amadeo P."/>
            <person name="Zhao Q."/>
            <person name="Wortman J."/>
            <person name="Fraser-Liggett C."/>
            <person name="Carlton J."/>
        </authorList>
    </citation>
    <scope>NUCLEOTIDE SEQUENCE</scope>
    <source>
        <strain evidence="1">G3</strain>
    </source>
</reference>
<dbReference type="InterPro" id="IPR011990">
    <property type="entry name" value="TPR-like_helical_dom_sf"/>
</dbReference>
<dbReference type="OMA" id="NTIGYMY"/>
<dbReference type="FunFam" id="1.25.40.10:FF:003728">
    <property type="entry name" value="Uncharacterized protein"/>
    <property type="match status" value="1"/>
</dbReference>
<proteinExistence type="predicted"/>
<dbReference type="InterPro" id="IPR052945">
    <property type="entry name" value="Mitotic_Regulator"/>
</dbReference>
<dbReference type="Proteomes" id="UP000001542">
    <property type="component" value="Unassembled WGS sequence"/>
</dbReference>
<dbReference type="PANTHER" id="PTHR43628:SF1">
    <property type="entry name" value="CHITIN SYNTHASE REGULATORY FACTOR 2-RELATED"/>
    <property type="match status" value="1"/>
</dbReference>
<dbReference type="VEuPathDB" id="TrichDB:TVAGG3_0765520"/>
<sequence length="533" mass="59725">MSDKGITSQTEEFLNSKIGRTVLKELETKAQAKDPLSMFRLGILYYNGKTVEQNIPQAIELFKNASSAGSPDAKLLLSTLYMKGENVPLDTKTAYNLVEEAAGANIPEAQHILAQFLYEGKYCAKNVRRAARNFNAAIPLENPMDSYMVGKIMEEDDSEEPIYSKILGYYQRAANQNYLDAITATARILRYGKGDVRQNKGQAFKLYKKAAATGDPEAMTRFGSMIYQNEYGKDPIDLGIIWLKKAMDANYNEAFFEYGKLLLPNTDPESKINAYNAFEKVQHIPEAKYLLGKMKIKGDGTQRSVSGGMMMIKEASKMGYIPAIYSMGIGYRENKNGVKTNIKRAYESFQKCAEAEYHPGEYQFAYMIENGIGCQKDVDKAIKYYKRAADGGEAKAMFNLGLIYDKNKKYHNTEQAIKYYQEAADKGIKEAFFNLGMIYKDGEDIEKDITKAKEYLATAADKGVVNAQFWSYKINKDSDMTTAIKYLQMAADNEHGKAMCILGNFLVDGVNVEKDVNQGISYLAKAASLIYGD</sequence>
<dbReference type="Gene3D" id="1.25.40.10">
    <property type="entry name" value="Tetratricopeptide repeat domain"/>
    <property type="match status" value="2"/>
</dbReference>
<dbReference type="Pfam" id="PF08238">
    <property type="entry name" value="Sel1"/>
    <property type="match status" value="12"/>
</dbReference>
<dbReference type="VEuPathDB" id="TrichDB:TVAG_440960"/>
<dbReference type="OrthoDB" id="272077at2759"/>
<dbReference type="PANTHER" id="PTHR43628">
    <property type="entry name" value="ACTIVATOR OF C KINASE PROTEIN 1-RELATED"/>
    <property type="match status" value="1"/>
</dbReference>
<gene>
    <name evidence="1" type="ORF">TVAG_440960</name>
</gene>
<dbReference type="AlphaFoldDB" id="A2EXB8"/>
<keyword evidence="2" id="KW-1185">Reference proteome</keyword>